<gene>
    <name evidence="1" type="ORF">CALCODRAFT_488886</name>
</gene>
<accession>A0A165C3R7</accession>
<dbReference type="Proteomes" id="UP000076842">
    <property type="component" value="Unassembled WGS sequence"/>
</dbReference>
<dbReference type="STRING" id="1353952.A0A165C3R7"/>
<proteinExistence type="predicted"/>
<dbReference type="InParanoid" id="A0A165C3R7"/>
<dbReference type="OrthoDB" id="423221at2759"/>
<name>A0A165C3R7_9BASI</name>
<protein>
    <submittedName>
        <fullName evidence="1">Uncharacterized protein</fullName>
    </submittedName>
</protein>
<dbReference type="AlphaFoldDB" id="A0A165C3R7"/>
<keyword evidence="2" id="KW-1185">Reference proteome</keyword>
<sequence length="229" mass="25699">MAQSVKYSTSGRREGYAATPSKFNPKDFYITLPRRGGDSTWSMPEKWNTQALQIQRPASSPLDAFLLPADDPRIHRARERLLQEATRAMTRGRAKIDWSRRPFRFWEECGKSNMPDWTWRDWGVVDITLLRYAKEDWDPSYTTLVWNLSQNVDRQIGSGVVGVSPCLTPSKIPYVTHRGGPMTGLEALALQGSPNHELLLTRETEDNLADLAGNAMTSTVVGSATMAAL</sequence>
<dbReference type="EMBL" id="KV424210">
    <property type="protein sequence ID" value="KZT50197.1"/>
    <property type="molecule type" value="Genomic_DNA"/>
</dbReference>
<organism evidence="1 2">
    <name type="scientific">Calocera cornea HHB12733</name>
    <dbReference type="NCBI Taxonomy" id="1353952"/>
    <lineage>
        <taxon>Eukaryota</taxon>
        <taxon>Fungi</taxon>
        <taxon>Dikarya</taxon>
        <taxon>Basidiomycota</taxon>
        <taxon>Agaricomycotina</taxon>
        <taxon>Dacrymycetes</taxon>
        <taxon>Dacrymycetales</taxon>
        <taxon>Dacrymycetaceae</taxon>
        <taxon>Calocera</taxon>
    </lineage>
</organism>
<evidence type="ECO:0000313" key="1">
    <source>
        <dbReference type="EMBL" id="KZT50197.1"/>
    </source>
</evidence>
<evidence type="ECO:0000313" key="2">
    <source>
        <dbReference type="Proteomes" id="UP000076842"/>
    </source>
</evidence>
<reference evidence="1 2" key="1">
    <citation type="journal article" date="2016" name="Mol. Biol. Evol.">
        <title>Comparative Genomics of Early-Diverging Mushroom-Forming Fungi Provides Insights into the Origins of Lignocellulose Decay Capabilities.</title>
        <authorList>
            <person name="Nagy L.G."/>
            <person name="Riley R."/>
            <person name="Tritt A."/>
            <person name="Adam C."/>
            <person name="Daum C."/>
            <person name="Floudas D."/>
            <person name="Sun H."/>
            <person name="Yadav J.S."/>
            <person name="Pangilinan J."/>
            <person name="Larsson K.H."/>
            <person name="Matsuura K."/>
            <person name="Barry K."/>
            <person name="Labutti K."/>
            <person name="Kuo R."/>
            <person name="Ohm R.A."/>
            <person name="Bhattacharya S.S."/>
            <person name="Shirouzu T."/>
            <person name="Yoshinaga Y."/>
            <person name="Martin F.M."/>
            <person name="Grigoriev I.V."/>
            <person name="Hibbett D.S."/>
        </authorList>
    </citation>
    <scope>NUCLEOTIDE SEQUENCE [LARGE SCALE GENOMIC DNA]</scope>
    <source>
        <strain evidence="1 2">HHB12733</strain>
    </source>
</reference>